<dbReference type="GO" id="GO:0016036">
    <property type="term" value="P:cellular response to phosphate starvation"/>
    <property type="evidence" value="ECO:0007669"/>
    <property type="project" value="TreeGrafter"/>
</dbReference>
<dbReference type="GO" id="GO:0000155">
    <property type="term" value="F:phosphorelay sensor kinase activity"/>
    <property type="evidence" value="ECO:0007669"/>
    <property type="project" value="TreeGrafter"/>
</dbReference>
<dbReference type="AlphaFoldDB" id="X1RI69"/>
<feature type="non-terminal residue" evidence="8">
    <location>
        <position position="1"/>
    </location>
</feature>
<accession>X1RI69</accession>
<evidence type="ECO:0000256" key="6">
    <source>
        <dbReference type="ARBA" id="ARBA00023012"/>
    </source>
</evidence>
<keyword evidence="3" id="KW-0597">Phosphoprotein</keyword>
<dbReference type="EMBL" id="BARW01010772">
    <property type="protein sequence ID" value="GAI80313.1"/>
    <property type="molecule type" value="Genomic_DNA"/>
</dbReference>
<dbReference type="SMART" id="SM00387">
    <property type="entry name" value="HATPase_c"/>
    <property type="match status" value="1"/>
</dbReference>
<organism evidence="8">
    <name type="scientific">marine sediment metagenome</name>
    <dbReference type="NCBI Taxonomy" id="412755"/>
    <lineage>
        <taxon>unclassified sequences</taxon>
        <taxon>metagenomes</taxon>
        <taxon>ecological metagenomes</taxon>
    </lineage>
</organism>
<dbReference type="Pfam" id="PF02518">
    <property type="entry name" value="HATPase_c"/>
    <property type="match status" value="1"/>
</dbReference>
<dbReference type="PANTHER" id="PTHR45453:SF1">
    <property type="entry name" value="PHOSPHATE REGULON SENSOR PROTEIN PHOR"/>
    <property type="match status" value="1"/>
</dbReference>
<evidence type="ECO:0000256" key="2">
    <source>
        <dbReference type="ARBA" id="ARBA00012438"/>
    </source>
</evidence>
<keyword evidence="5" id="KW-0418">Kinase</keyword>
<dbReference type="SUPFAM" id="SSF55874">
    <property type="entry name" value="ATPase domain of HSP90 chaperone/DNA topoisomerase II/histidine kinase"/>
    <property type="match status" value="1"/>
</dbReference>
<evidence type="ECO:0000256" key="4">
    <source>
        <dbReference type="ARBA" id="ARBA00022679"/>
    </source>
</evidence>
<reference evidence="8" key="1">
    <citation type="journal article" date="2014" name="Front. Microbiol.">
        <title>High frequency of phylogenetically diverse reductive dehalogenase-homologous genes in deep subseafloor sedimentary metagenomes.</title>
        <authorList>
            <person name="Kawai M."/>
            <person name="Futagami T."/>
            <person name="Toyoda A."/>
            <person name="Takaki Y."/>
            <person name="Nishi S."/>
            <person name="Hori S."/>
            <person name="Arai W."/>
            <person name="Tsubouchi T."/>
            <person name="Morono Y."/>
            <person name="Uchiyama I."/>
            <person name="Ito T."/>
            <person name="Fujiyama A."/>
            <person name="Inagaki F."/>
            <person name="Takami H."/>
        </authorList>
    </citation>
    <scope>NUCLEOTIDE SEQUENCE</scope>
    <source>
        <strain evidence="8">Expedition CK06-06</strain>
    </source>
</reference>
<dbReference type="EC" id="2.7.13.3" evidence="2"/>
<dbReference type="PANTHER" id="PTHR45453">
    <property type="entry name" value="PHOSPHATE REGULON SENSOR PROTEIN PHOR"/>
    <property type="match status" value="1"/>
</dbReference>
<evidence type="ECO:0000256" key="1">
    <source>
        <dbReference type="ARBA" id="ARBA00000085"/>
    </source>
</evidence>
<dbReference type="Gene3D" id="3.30.565.10">
    <property type="entry name" value="Histidine kinase-like ATPase, C-terminal domain"/>
    <property type="match status" value="1"/>
</dbReference>
<evidence type="ECO:0000256" key="3">
    <source>
        <dbReference type="ARBA" id="ARBA00022553"/>
    </source>
</evidence>
<protein>
    <recommendedName>
        <fullName evidence="2">histidine kinase</fullName>
        <ecNumber evidence="2">2.7.13.3</ecNumber>
    </recommendedName>
</protein>
<comment type="caution">
    <text evidence="8">The sequence shown here is derived from an EMBL/GenBank/DDBJ whole genome shotgun (WGS) entry which is preliminary data.</text>
</comment>
<proteinExistence type="predicted"/>
<dbReference type="GO" id="GO:0005886">
    <property type="term" value="C:plasma membrane"/>
    <property type="evidence" value="ECO:0007669"/>
    <property type="project" value="TreeGrafter"/>
</dbReference>
<dbReference type="InterPro" id="IPR003594">
    <property type="entry name" value="HATPase_dom"/>
</dbReference>
<keyword evidence="6" id="KW-0902">Two-component regulatory system</keyword>
<evidence type="ECO:0000259" key="7">
    <source>
        <dbReference type="PROSITE" id="PS50109"/>
    </source>
</evidence>
<dbReference type="GO" id="GO:0004721">
    <property type="term" value="F:phosphoprotein phosphatase activity"/>
    <property type="evidence" value="ECO:0007669"/>
    <property type="project" value="TreeGrafter"/>
</dbReference>
<sequence length="156" mass="18274">QGLLKLKKKKENLTFLIKYCVKQLQGTAKLREQKVKLNIKNNIYTNFDKEKIYEVITNLLINAIKYTPIGGTITIDSHQKNNHYIISIKDTGIGLTKKEIAQLFTQFGKIERYGQGWDVGIEGTGLIYHNKLRYRFQLYNDQIWHTSFYGCQRILE</sequence>
<dbReference type="InterPro" id="IPR036890">
    <property type="entry name" value="HATPase_C_sf"/>
</dbReference>
<feature type="domain" description="Histidine kinase" evidence="7">
    <location>
        <begin position="1"/>
        <end position="126"/>
    </location>
</feature>
<comment type="catalytic activity">
    <reaction evidence="1">
        <text>ATP + protein L-histidine = ADP + protein N-phospho-L-histidine.</text>
        <dbReference type="EC" id="2.7.13.3"/>
    </reaction>
</comment>
<name>X1RI69_9ZZZZ</name>
<evidence type="ECO:0000313" key="8">
    <source>
        <dbReference type="EMBL" id="GAI80313.1"/>
    </source>
</evidence>
<dbReference type="InterPro" id="IPR050351">
    <property type="entry name" value="BphY/WalK/GraS-like"/>
</dbReference>
<evidence type="ECO:0000256" key="5">
    <source>
        <dbReference type="ARBA" id="ARBA00022777"/>
    </source>
</evidence>
<gene>
    <name evidence="8" type="ORF">S12H4_21053</name>
</gene>
<keyword evidence="4" id="KW-0808">Transferase</keyword>
<dbReference type="InterPro" id="IPR005467">
    <property type="entry name" value="His_kinase_dom"/>
</dbReference>
<dbReference type="PROSITE" id="PS50109">
    <property type="entry name" value="HIS_KIN"/>
    <property type="match status" value="1"/>
</dbReference>